<keyword evidence="4" id="KW-1185">Reference proteome</keyword>
<evidence type="ECO:0000259" key="2">
    <source>
        <dbReference type="Pfam" id="PF13649"/>
    </source>
</evidence>
<dbReference type="Pfam" id="PF13649">
    <property type="entry name" value="Methyltransf_25"/>
    <property type="match status" value="1"/>
</dbReference>
<feature type="domain" description="Methyltransferase" evidence="2">
    <location>
        <begin position="33"/>
        <end position="125"/>
    </location>
</feature>
<dbReference type="Gene3D" id="3.40.50.150">
    <property type="entry name" value="Vaccinia Virus protein VP39"/>
    <property type="match status" value="1"/>
</dbReference>
<dbReference type="GO" id="GO:0008168">
    <property type="term" value="F:methyltransferase activity"/>
    <property type="evidence" value="ECO:0007669"/>
    <property type="project" value="UniProtKB-KW"/>
</dbReference>
<reference evidence="3 4" key="1">
    <citation type="journal article" date="2018" name="Environ. Microbiol.">
        <title>Genomes of ubiquitous marine and hypersaline Hydrogenovibrio, Thiomicrorhabdus and Thiomicrospira spp. encode a diversity of mechanisms to sustain chemolithoautotrophy in heterogeneous environments.</title>
        <authorList>
            <person name="Scott K.M."/>
            <person name="Williams J."/>
            <person name="Porter C.M.B."/>
            <person name="Russel S."/>
            <person name="Harmer T.L."/>
            <person name="Paul J.H."/>
            <person name="Antonen K.M."/>
            <person name="Bridges M.K."/>
            <person name="Camper G.J."/>
            <person name="Campla C.K."/>
            <person name="Casella L.G."/>
            <person name="Chase E."/>
            <person name="Conrad J.W."/>
            <person name="Cruz M.C."/>
            <person name="Dunlap D.S."/>
            <person name="Duran L."/>
            <person name="Fahsbender E.M."/>
            <person name="Goldsmith D.B."/>
            <person name="Keeley R.F."/>
            <person name="Kondoff M.R."/>
            <person name="Kussy B.I."/>
            <person name="Lane M.K."/>
            <person name="Lawler S."/>
            <person name="Leigh B.A."/>
            <person name="Lewis C."/>
            <person name="Lostal L.M."/>
            <person name="Marking D."/>
            <person name="Mancera P.A."/>
            <person name="McClenthan E.C."/>
            <person name="McIntyre E.A."/>
            <person name="Mine J.A."/>
            <person name="Modi S."/>
            <person name="Moore B.D."/>
            <person name="Morgan W.A."/>
            <person name="Nelson K.M."/>
            <person name="Nguyen K.N."/>
            <person name="Ogburn N."/>
            <person name="Parrino D.G."/>
            <person name="Pedapudi A.D."/>
            <person name="Pelham R.P."/>
            <person name="Preece A.M."/>
            <person name="Rampersad E.A."/>
            <person name="Richardson J.C."/>
            <person name="Rodgers C.M."/>
            <person name="Schaffer B.L."/>
            <person name="Sheridan N.E."/>
            <person name="Solone M.R."/>
            <person name="Staley Z.R."/>
            <person name="Tabuchi M."/>
            <person name="Waide R.J."/>
            <person name="Wanjugi P.W."/>
            <person name="Young S."/>
            <person name="Clum A."/>
            <person name="Daum C."/>
            <person name="Huntemann M."/>
            <person name="Ivanova N."/>
            <person name="Kyrpides N."/>
            <person name="Mikhailova N."/>
            <person name="Palaniappan K."/>
            <person name="Pillay M."/>
            <person name="Reddy T.B.K."/>
            <person name="Shapiro N."/>
            <person name="Stamatis D."/>
            <person name="Varghese N."/>
            <person name="Woyke T."/>
            <person name="Boden R."/>
            <person name="Freyermuth S.K."/>
            <person name="Kerfeld C.A."/>
        </authorList>
    </citation>
    <scope>NUCLEOTIDE SEQUENCE [LARGE SCALE GENOMIC DNA]</scope>
    <source>
        <strain evidence="3 4">JR-2</strain>
    </source>
</reference>
<dbReference type="PANTHER" id="PTHR43861">
    <property type="entry name" value="TRANS-ACONITATE 2-METHYLTRANSFERASE-RELATED"/>
    <property type="match status" value="1"/>
</dbReference>
<dbReference type="Proteomes" id="UP000285478">
    <property type="component" value="Chromosome"/>
</dbReference>
<gene>
    <name evidence="3" type="ORF">EPV75_05740</name>
</gene>
<evidence type="ECO:0000313" key="4">
    <source>
        <dbReference type="Proteomes" id="UP000285478"/>
    </source>
</evidence>
<dbReference type="RefSeq" id="WP_128384760.1">
    <property type="nucleotide sequence ID" value="NZ_CP035033.1"/>
</dbReference>
<keyword evidence="3" id="KW-0489">Methyltransferase</keyword>
<dbReference type="PANTHER" id="PTHR43861:SF3">
    <property type="entry name" value="PUTATIVE (AFU_ORTHOLOGUE AFUA_2G14390)-RELATED"/>
    <property type="match status" value="1"/>
</dbReference>
<evidence type="ECO:0000313" key="3">
    <source>
        <dbReference type="EMBL" id="QAB15203.1"/>
    </source>
</evidence>
<name>A0A410H2Q1_9GAMM</name>
<proteinExistence type="predicted"/>
<dbReference type="SUPFAM" id="SSF53335">
    <property type="entry name" value="S-adenosyl-L-methionine-dependent methyltransferases"/>
    <property type="match status" value="1"/>
</dbReference>
<keyword evidence="1 3" id="KW-0808">Transferase</keyword>
<dbReference type="CDD" id="cd02440">
    <property type="entry name" value="AdoMet_MTases"/>
    <property type="match status" value="1"/>
</dbReference>
<evidence type="ECO:0000256" key="1">
    <source>
        <dbReference type="ARBA" id="ARBA00022679"/>
    </source>
</evidence>
<sequence>MWNDTYDTEHYVYGTEPNDFLREQVHHLPKGKVLCLAEGEGRNAVFLAKLGYDVTAVDLSDVGLQKAERLAEENQVEIETVCADLAHFDLGEEVWDGIVSIFCHLPSALRADVYHRVQTALKPNGVFLVEGYTPLQLSYKTGGPPVAEMMVSQSVLEQELPQMTFRHLSELERHVVEGTNHTGLGHVAQAVAVKR</sequence>
<dbReference type="InterPro" id="IPR041698">
    <property type="entry name" value="Methyltransf_25"/>
</dbReference>
<dbReference type="InterPro" id="IPR029063">
    <property type="entry name" value="SAM-dependent_MTases_sf"/>
</dbReference>
<dbReference type="AlphaFoldDB" id="A0A410H2Q1"/>
<dbReference type="GO" id="GO:0032259">
    <property type="term" value="P:methylation"/>
    <property type="evidence" value="ECO:0007669"/>
    <property type="project" value="UniProtKB-KW"/>
</dbReference>
<dbReference type="EMBL" id="CP035033">
    <property type="protein sequence ID" value="QAB15203.1"/>
    <property type="molecule type" value="Genomic_DNA"/>
</dbReference>
<protein>
    <submittedName>
        <fullName evidence="3">Class I SAM-dependent methyltransferase</fullName>
    </submittedName>
</protein>
<dbReference type="KEGG" id="htr:EPV75_05740"/>
<organism evidence="3 4">
    <name type="scientific">Hydrogenovibrio thermophilus</name>
    <dbReference type="NCBI Taxonomy" id="265883"/>
    <lineage>
        <taxon>Bacteria</taxon>
        <taxon>Pseudomonadati</taxon>
        <taxon>Pseudomonadota</taxon>
        <taxon>Gammaproteobacteria</taxon>
        <taxon>Thiotrichales</taxon>
        <taxon>Piscirickettsiaceae</taxon>
        <taxon>Hydrogenovibrio</taxon>
    </lineage>
</organism>
<accession>A0A410H2Q1</accession>